<dbReference type="GeneID" id="108619063"/>
<dbReference type="InterPro" id="IPR011583">
    <property type="entry name" value="Chitinase_II/V-like_cat"/>
</dbReference>
<dbReference type="Gene3D" id="3.10.50.10">
    <property type="match status" value="1"/>
</dbReference>
<gene>
    <name evidence="13" type="primary">LOC108619063</name>
</gene>
<feature type="region of interest" description="Disordered" evidence="8">
    <location>
        <begin position="568"/>
        <end position="592"/>
    </location>
</feature>
<feature type="compositionally biased region" description="Polar residues" evidence="8">
    <location>
        <begin position="935"/>
        <end position="954"/>
    </location>
</feature>
<keyword evidence="5" id="KW-1015">Disulfide bond</keyword>
<feature type="region of interest" description="Disordered" evidence="8">
    <location>
        <begin position="719"/>
        <end position="764"/>
    </location>
</feature>
<keyword evidence="3 9" id="KW-0732">Signal</keyword>
<dbReference type="PROSITE" id="PS50940">
    <property type="entry name" value="CHIT_BIND_II"/>
    <property type="match status" value="1"/>
</dbReference>
<dbReference type="InterPro" id="IPR050314">
    <property type="entry name" value="Glycosyl_Hydrlase_18"/>
</dbReference>
<dbReference type="CDD" id="cd02872">
    <property type="entry name" value="GH18_chitolectin_chitotriosidase"/>
    <property type="match status" value="1"/>
</dbReference>
<keyword evidence="2" id="KW-0147">Chitin-binding</keyword>
<dbReference type="PROSITE" id="PS51910">
    <property type="entry name" value="GH18_2"/>
    <property type="match status" value="1"/>
</dbReference>
<dbReference type="PANTHER" id="PTHR11177:SF399">
    <property type="entry name" value="CHITINASE 6, ISOFORM C"/>
    <property type="match status" value="1"/>
</dbReference>
<dbReference type="SUPFAM" id="SSF54556">
    <property type="entry name" value="Chitinase insertion domain"/>
    <property type="match status" value="1"/>
</dbReference>
<feature type="compositionally biased region" description="Polar residues" evidence="8">
    <location>
        <begin position="813"/>
        <end position="823"/>
    </location>
</feature>
<dbReference type="PROSITE" id="PS01095">
    <property type="entry name" value="GH18_1"/>
    <property type="match status" value="1"/>
</dbReference>
<organism evidence="12 13">
    <name type="scientific">Drosophila arizonae</name>
    <name type="common">Fruit fly</name>
    <dbReference type="NCBI Taxonomy" id="7263"/>
    <lineage>
        <taxon>Eukaryota</taxon>
        <taxon>Metazoa</taxon>
        <taxon>Ecdysozoa</taxon>
        <taxon>Arthropoda</taxon>
        <taxon>Hexapoda</taxon>
        <taxon>Insecta</taxon>
        <taxon>Pterygota</taxon>
        <taxon>Neoptera</taxon>
        <taxon>Endopterygota</taxon>
        <taxon>Diptera</taxon>
        <taxon>Brachycera</taxon>
        <taxon>Muscomorpha</taxon>
        <taxon>Ephydroidea</taxon>
        <taxon>Drosophilidae</taxon>
        <taxon>Drosophila</taxon>
    </lineage>
</organism>
<evidence type="ECO:0000259" key="11">
    <source>
        <dbReference type="PROSITE" id="PS51910"/>
    </source>
</evidence>
<protein>
    <submittedName>
        <fullName evidence="13">Probable chitinase 3 isoform X3</fullName>
    </submittedName>
</protein>
<keyword evidence="12" id="KW-1185">Reference proteome</keyword>
<dbReference type="Pfam" id="PF00704">
    <property type="entry name" value="Glyco_hydro_18"/>
    <property type="match status" value="1"/>
</dbReference>
<feature type="signal peptide" evidence="9">
    <location>
        <begin position="1"/>
        <end position="28"/>
    </location>
</feature>
<evidence type="ECO:0000256" key="1">
    <source>
        <dbReference type="ARBA" id="ARBA00009121"/>
    </source>
</evidence>
<feature type="compositionally biased region" description="Low complexity" evidence="8">
    <location>
        <begin position="824"/>
        <end position="850"/>
    </location>
</feature>
<evidence type="ECO:0000256" key="7">
    <source>
        <dbReference type="RuleBase" id="RU000489"/>
    </source>
</evidence>
<dbReference type="Pfam" id="PF01607">
    <property type="entry name" value="CBM_14"/>
    <property type="match status" value="1"/>
</dbReference>
<feature type="compositionally biased region" description="Polar residues" evidence="8">
    <location>
        <begin position="858"/>
        <end position="870"/>
    </location>
</feature>
<feature type="compositionally biased region" description="Low complexity" evidence="8">
    <location>
        <begin position="444"/>
        <end position="472"/>
    </location>
</feature>
<dbReference type="PANTHER" id="PTHR11177">
    <property type="entry name" value="CHITINASE"/>
    <property type="match status" value="1"/>
</dbReference>
<feature type="compositionally biased region" description="Polar residues" evidence="8">
    <location>
        <begin position="878"/>
        <end position="887"/>
    </location>
</feature>
<evidence type="ECO:0000313" key="12">
    <source>
        <dbReference type="Proteomes" id="UP000694904"/>
    </source>
</evidence>
<name>A0ABM1PUG7_DROAR</name>
<accession>A0ABM1PUG7</accession>
<evidence type="ECO:0000259" key="10">
    <source>
        <dbReference type="PROSITE" id="PS50940"/>
    </source>
</evidence>
<reference evidence="12" key="2">
    <citation type="journal article" date="2016" name="G3 (Bethesda)">
        <title>Genome Evolution in Three Species of Cactophilic Drosophila.</title>
        <authorList>
            <person name="Sanchez-Flores A."/>
            <person name="Penazola F."/>
            <person name="Carpinteyro-Ponce J."/>
            <person name="Nazario-Yepiz N."/>
            <person name="Abreu-Goodger C."/>
            <person name="Machado C.A."/>
            <person name="Markow T.A."/>
        </authorList>
    </citation>
    <scope>NUCLEOTIDE SEQUENCE [LARGE SCALE GENOMIC DNA]</scope>
</reference>
<comment type="similarity">
    <text evidence="1">Belongs to the glycosyl hydrolase 18 family. Chitinase class II subfamily.</text>
</comment>
<evidence type="ECO:0000256" key="9">
    <source>
        <dbReference type="SAM" id="SignalP"/>
    </source>
</evidence>
<dbReference type="Gene3D" id="3.20.20.80">
    <property type="entry name" value="Glycosidases"/>
    <property type="match status" value="1"/>
</dbReference>
<dbReference type="InterPro" id="IPR017853">
    <property type="entry name" value="GH"/>
</dbReference>
<proteinExistence type="inferred from homology"/>
<dbReference type="SUPFAM" id="SSF51445">
    <property type="entry name" value="(Trans)glycosidases"/>
    <property type="match status" value="1"/>
</dbReference>
<feature type="compositionally biased region" description="Low complexity" evidence="8">
    <location>
        <begin position="568"/>
        <end position="590"/>
    </location>
</feature>
<keyword evidence="6 7" id="KW-0326">Glycosidase</keyword>
<dbReference type="InterPro" id="IPR001579">
    <property type="entry name" value="Glyco_hydro_18_chit_AS"/>
</dbReference>
<feature type="compositionally biased region" description="Acidic residues" evidence="8">
    <location>
        <begin position="916"/>
        <end position="932"/>
    </location>
</feature>
<dbReference type="SMART" id="SM00636">
    <property type="entry name" value="Glyco_18"/>
    <property type="match status" value="1"/>
</dbReference>
<dbReference type="SUPFAM" id="SSF57625">
    <property type="entry name" value="Invertebrate chitin-binding proteins"/>
    <property type="match status" value="1"/>
</dbReference>
<evidence type="ECO:0000256" key="4">
    <source>
        <dbReference type="ARBA" id="ARBA00022801"/>
    </source>
</evidence>
<keyword evidence="4 7" id="KW-0378">Hydrolase</keyword>
<dbReference type="Proteomes" id="UP000694904">
    <property type="component" value="Chromosome X"/>
</dbReference>
<dbReference type="InterPro" id="IPR001223">
    <property type="entry name" value="Glyco_hydro18_cat"/>
</dbReference>
<feature type="domain" description="Chitin-binding type-2" evidence="10">
    <location>
        <begin position="504"/>
        <end position="565"/>
    </location>
</feature>
<feature type="domain" description="GH18" evidence="11">
    <location>
        <begin position="30"/>
        <end position="407"/>
    </location>
</feature>
<evidence type="ECO:0000256" key="8">
    <source>
        <dbReference type="SAM" id="MobiDB-lite"/>
    </source>
</evidence>
<reference evidence="13" key="3">
    <citation type="submission" date="2025-08" db="UniProtKB">
        <authorList>
            <consortium name="RefSeq"/>
        </authorList>
    </citation>
    <scope>IDENTIFICATION</scope>
    <source>
        <tissue evidence="13">Whole organism</tissue>
    </source>
</reference>
<feature type="region of interest" description="Disordered" evidence="8">
    <location>
        <begin position="605"/>
        <end position="645"/>
    </location>
</feature>
<evidence type="ECO:0000256" key="5">
    <source>
        <dbReference type="ARBA" id="ARBA00023157"/>
    </source>
</evidence>
<dbReference type="InterPro" id="IPR002557">
    <property type="entry name" value="Chitin-bd_dom"/>
</dbReference>
<evidence type="ECO:0000313" key="13">
    <source>
        <dbReference type="RefSeq" id="XP_017870853.1"/>
    </source>
</evidence>
<feature type="region of interest" description="Disordered" evidence="8">
    <location>
        <begin position="899"/>
        <end position="954"/>
    </location>
</feature>
<evidence type="ECO:0000256" key="3">
    <source>
        <dbReference type="ARBA" id="ARBA00022729"/>
    </source>
</evidence>
<evidence type="ECO:0000256" key="6">
    <source>
        <dbReference type="ARBA" id="ARBA00023295"/>
    </source>
</evidence>
<dbReference type="InterPro" id="IPR029070">
    <property type="entry name" value="Chitinase_insertion_sf"/>
</dbReference>
<sequence>MLPFRRGATWQTLFFLCALAYCINVASGEGRVVCYYTNWSVYRPGTAKFNPQNINPYLCTHLVYAFGGFTKDNQMKPFDKYQDIEQGGYAKFTGLKTYNKQLKTMIAIGGWNEASSRFSPLVASADRRQQFIKNILKFLRQNHFDGIDLDWEYPAHREGGKPRDRDNYAQFVQELRAEFEREAEKTGRSRLLLTMAVPAGIEYIDKGYDVPKLNKYLDWFNVLTYDFHSSHEPSVNHHAPLYSLEDDSEYNYDAELNIDYSIKYYLKAGADRDKLVLGIPTYGRSYTLINEESTELGAPSEGPGEQGDATREKGYLAYYEICQTLKEDSEWTVVQPNPNVMGPYAYRRNQWVGYDDEAIVRKKAEYVVAHGLGGIMFWAIDNDDFRGTCTGKPYPLIEAAKEAMFDAYGLGINEVAKSVGPQKPLRSRSRENGITSTRKHLNSESESSSRGSSAARRPGSRGSTTTTPAPTTIRLTEPKGSSLYIGGRGSTTPAPPTTPDPGSDFKCEEEGFFQHPRDCKKYYWCLDSGPSGLGIVAHQFTCPSGLYFNPAADSCDFARNVPCKTKKSTTAAPVTSTSTTTSTTPRPTSSYNRVTAAPVARPVFPRVTSTTTTTTAAPVEDELEYEEDGDNTQTSNKSSDAEEDPQVIKELIDLIRKVGGIEQLEKHLLRNKDGSITLKENFSNGAPTTPSTISKSLYDRVLNRPETLGTFSRNRFSAAKVQTTESSVADDSSSQAGNSKYSSVLRGNSRQGPQNEGLEKLPEFDGFLKERKQYVTINRNRGVSRDDEESEASSKDDPEASEEEEAEQKSEQILTTRRPISSATPSYTSLRRSRPTTTTSSTPVDSVTESEQTFAVREQTQTKQYATLNRNRGRSTERPQSIVSEPEVSSITNRYKYLERTRPTKSSADASVGIDDASEHDTEEDEDEYEDEPQQKNVTVPRNKSNTTATTNTRKYASIGRRTTTTTTTVTTPETTTTTRTCCFLNAIKLCILQAAI</sequence>
<feature type="compositionally biased region" description="Acidic residues" evidence="8">
    <location>
        <begin position="619"/>
        <end position="630"/>
    </location>
</feature>
<dbReference type="InterPro" id="IPR036508">
    <property type="entry name" value="Chitin-bd_dom_sf"/>
</dbReference>
<feature type="chain" id="PRO_5046647120" evidence="9">
    <location>
        <begin position="29"/>
        <end position="997"/>
    </location>
</feature>
<feature type="compositionally biased region" description="Polar residues" evidence="8">
    <location>
        <begin position="719"/>
        <end position="754"/>
    </location>
</feature>
<dbReference type="SMART" id="SM00494">
    <property type="entry name" value="ChtBD2"/>
    <property type="match status" value="1"/>
</dbReference>
<evidence type="ECO:0000256" key="2">
    <source>
        <dbReference type="ARBA" id="ARBA00022669"/>
    </source>
</evidence>
<feature type="region of interest" description="Disordered" evidence="8">
    <location>
        <begin position="420"/>
        <end position="506"/>
    </location>
</feature>
<dbReference type="RefSeq" id="XP_017870853.1">
    <property type="nucleotide sequence ID" value="XM_018015364.1"/>
</dbReference>
<reference evidence="12" key="1">
    <citation type="journal article" date="1997" name="Nucleic Acids Res.">
        <title>tRNAscan-SE: a program for improved detection of transfer RNA genes in genomic sequence.</title>
        <authorList>
            <person name="Lowe T.M."/>
            <person name="Eddy S.R."/>
        </authorList>
    </citation>
    <scope>NUCLEOTIDE SEQUENCE [LARGE SCALE GENOMIC DNA]</scope>
</reference>
<feature type="region of interest" description="Disordered" evidence="8">
    <location>
        <begin position="778"/>
        <end position="887"/>
    </location>
</feature>
<dbReference type="Gene3D" id="2.170.140.10">
    <property type="entry name" value="Chitin binding domain"/>
    <property type="match status" value="1"/>
</dbReference>